<dbReference type="Proteomes" id="UP000823775">
    <property type="component" value="Unassembled WGS sequence"/>
</dbReference>
<reference evidence="1 2" key="1">
    <citation type="journal article" date="2021" name="BMC Genomics">
        <title>Datura genome reveals duplications of psychoactive alkaloid biosynthetic genes and high mutation rate following tissue culture.</title>
        <authorList>
            <person name="Rajewski A."/>
            <person name="Carter-House D."/>
            <person name="Stajich J."/>
            <person name="Litt A."/>
        </authorList>
    </citation>
    <scope>NUCLEOTIDE SEQUENCE [LARGE SCALE GENOMIC DNA]</scope>
    <source>
        <strain evidence="1">AR-01</strain>
    </source>
</reference>
<comment type="caution">
    <text evidence="1">The sequence shown here is derived from an EMBL/GenBank/DDBJ whole genome shotgun (WGS) entry which is preliminary data.</text>
</comment>
<proteinExistence type="predicted"/>
<accession>A0ABS8T7E7</accession>
<gene>
    <name evidence="1" type="ORF">HAX54_004724</name>
</gene>
<evidence type="ECO:0000313" key="1">
    <source>
        <dbReference type="EMBL" id="MCD7467332.1"/>
    </source>
</evidence>
<organism evidence="1 2">
    <name type="scientific">Datura stramonium</name>
    <name type="common">Jimsonweed</name>
    <name type="synonym">Common thornapple</name>
    <dbReference type="NCBI Taxonomy" id="4076"/>
    <lineage>
        <taxon>Eukaryota</taxon>
        <taxon>Viridiplantae</taxon>
        <taxon>Streptophyta</taxon>
        <taxon>Embryophyta</taxon>
        <taxon>Tracheophyta</taxon>
        <taxon>Spermatophyta</taxon>
        <taxon>Magnoliopsida</taxon>
        <taxon>eudicotyledons</taxon>
        <taxon>Gunneridae</taxon>
        <taxon>Pentapetalae</taxon>
        <taxon>asterids</taxon>
        <taxon>lamiids</taxon>
        <taxon>Solanales</taxon>
        <taxon>Solanaceae</taxon>
        <taxon>Solanoideae</taxon>
        <taxon>Datureae</taxon>
        <taxon>Datura</taxon>
    </lineage>
</organism>
<keyword evidence="2" id="KW-1185">Reference proteome</keyword>
<sequence>MWIITPGASWSITHGNHKWPKECVLHKWRICGGPSELSTNLIDPLLRGSTEPVPDILRCIHIALLCVQENVTDAPIMDAVVLMFSSLCLSLPVPSGPAYSMHTDVIPEISLIQECQNQVN</sequence>
<protein>
    <recommendedName>
        <fullName evidence="3">S-locus receptor kinase C-terminal domain-containing protein</fullName>
    </recommendedName>
</protein>
<evidence type="ECO:0008006" key="3">
    <source>
        <dbReference type="Google" id="ProtNLM"/>
    </source>
</evidence>
<evidence type="ECO:0000313" key="2">
    <source>
        <dbReference type="Proteomes" id="UP000823775"/>
    </source>
</evidence>
<dbReference type="EMBL" id="JACEIK010001220">
    <property type="protein sequence ID" value="MCD7467332.1"/>
    <property type="molecule type" value="Genomic_DNA"/>
</dbReference>
<name>A0ABS8T7E7_DATST</name>